<dbReference type="GO" id="GO:0006352">
    <property type="term" value="P:DNA-templated transcription initiation"/>
    <property type="evidence" value="ECO:0007669"/>
    <property type="project" value="InterPro"/>
</dbReference>
<dbReference type="NCBIfam" id="TIGR02937">
    <property type="entry name" value="sigma70-ECF"/>
    <property type="match status" value="1"/>
</dbReference>
<dbReference type="InterPro" id="IPR013325">
    <property type="entry name" value="RNA_pol_sigma_r2"/>
</dbReference>
<evidence type="ECO:0000259" key="5">
    <source>
        <dbReference type="Pfam" id="PF04542"/>
    </source>
</evidence>
<dbReference type="Gene3D" id="1.10.1740.10">
    <property type="match status" value="1"/>
</dbReference>
<dbReference type="SUPFAM" id="SSF88659">
    <property type="entry name" value="Sigma3 and sigma4 domains of RNA polymerase sigma factors"/>
    <property type="match status" value="1"/>
</dbReference>
<dbReference type="PANTHER" id="PTHR43133">
    <property type="entry name" value="RNA POLYMERASE ECF-TYPE SIGMA FACTO"/>
    <property type="match status" value="1"/>
</dbReference>
<keyword evidence="4" id="KW-0804">Transcription</keyword>
<keyword evidence="3" id="KW-0731">Sigma factor</keyword>
<comment type="caution">
    <text evidence="6">The sequence shown here is derived from an EMBL/GenBank/DDBJ whole genome shotgun (WGS) entry which is preliminary data.</text>
</comment>
<proteinExistence type="inferred from homology"/>
<evidence type="ECO:0000256" key="4">
    <source>
        <dbReference type="ARBA" id="ARBA00023163"/>
    </source>
</evidence>
<evidence type="ECO:0000313" key="6">
    <source>
        <dbReference type="EMBL" id="TDW08419.1"/>
    </source>
</evidence>
<dbReference type="SUPFAM" id="SSF88946">
    <property type="entry name" value="Sigma2 domain of RNA polymerase sigma factors"/>
    <property type="match status" value="1"/>
</dbReference>
<organism evidence="6 7">
    <name type="scientific">Breznakia blatticola</name>
    <dbReference type="NCBI Taxonomy" id="1754012"/>
    <lineage>
        <taxon>Bacteria</taxon>
        <taxon>Bacillati</taxon>
        <taxon>Bacillota</taxon>
        <taxon>Erysipelotrichia</taxon>
        <taxon>Erysipelotrichales</taxon>
        <taxon>Erysipelotrichaceae</taxon>
        <taxon>Breznakia</taxon>
    </lineage>
</organism>
<dbReference type="Proteomes" id="UP000294743">
    <property type="component" value="Unassembled WGS sequence"/>
</dbReference>
<dbReference type="RefSeq" id="WP_166667641.1">
    <property type="nucleotide sequence ID" value="NZ_SODD01000070.1"/>
</dbReference>
<dbReference type="PANTHER" id="PTHR43133:SF51">
    <property type="entry name" value="RNA POLYMERASE SIGMA FACTOR"/>
    <property type="match status" value="1"/>
</dbReference>
<dbReference type="InterPro" id="IPR039425">
    <property type="entry name" value="RNA_pol_sigma-70-like"/>
</dbReference>
<reference evidence="6 7" key="1">
    <citation type="submission" date="2019-03" db="EMBL/GenBank/DDBJ databases">
        <title>Genomic Encyclopedia of Type Strains, Phase IV (KMG-IV): sequencing the most valuable type-strain genomes for metagenomic binning, comparative biology and taxonomic classification.</title>
        <authorList>
            <person name="Goeker M."/>
        </authorList>
    </citation>
    <scope>NUCLEOTIDE SEQUENCE [LARGE SCALE GENOMIC DNA]</scope>
    <source>
        <strain evidence="6 7">DSM 28867</strain>
    </source>
</reference>
<evidence type="ECO:0000256" key="2">
    <source>
        <dbReference type="ARBA" id="ARBA00023015"/>
    </source>
</evidence>
<keyword evidence="7" id="KW-1185">Reference proteome</keyword>
<dbReference type="Pfam" id="PF04542">
    <property type="entry name" value="Sigma70_r2"/>
    <property type="match status" value="1"/>
</dbReference>
<dbReference type="EMBL" id="SODD01000070">
    <property type="protein sequence ID" value="TDW08419.1"/>
    <property type="molecule type" value="Genomic_DNA"/>
</dbReference>
<evidence type="ECO:0000313" key="7">
    <source>
        <dbReference type="Proteomes" id="UP000294743"/>
    </source>
</evidence>
<evidence type="ECO:0000256" key="3">
    <source>
        <dbReference type="ARBA" id="ARBA00023082"/>
    </source>
</evidence>
<sequence>MNNRIDVSVVLRLQNGDTSALDEIYNFYKGPLFYYALSILRNHHDAEEVVQDTITIVYEKINQLRNVDSFHFWLFTIAGNECKAKQRAKDRIIQPNENYSIEDVVIAPDDPEKAFSNSSILNAVLSSFQKLSETYKETAELKFLSSFSMQEIADTLDIKPALVKSRIYEIRKIVKADLEEQGYKPDKYLSISSPPLLFVEMQKEYSTLTLENEVVLKDTSFIQSVVQTVTHIISNIEQLSLILACLTVSAILLPQLLYPNNIWSLSDSTVLKKDNKTCMLQTEDISVYKRPNLDKNIESIKFNPNPIAGPIEVRIYLYDNYASNEIYVKKDDKELKYSVSSNFIYFYAKENGKYSIQVGADEQVFYINSIDNDIPTVKSVKYSDDFIYFEIQQAKNHIDYSKSYVLHNGERIKLPGSHKLYGEFNGFLEVLLVDEKGNENVFKFEI</sequence>
<accession>A0A4R7Z875</accession>
<dbReference type="InterPro" id="IPR036388">
    <property type="entry name" value="WH-like_DNA-bd_sf"/>
</dbReference>
<protein>
    <submittedName>
        <fullName evidence="6">RNA polymerase sigma factor (Sigma-70 family)</fullName>
    </submittedName>
</protein>
<dbReference type="InterPro" id="IPR014284">
    <property type="entry name" value="RNA_pol_sigma-70_dom"/>
</dbReference>
<name>A0A4R7Z875_9FIRM</name>
<gene>
    <name evidence="6" type="ORF">EDD63_1706</name>
</gene>
<dbReference type="InterPro" id="IPR013324">
    <property type="entry name" value="RNA_pol_sigma_r3/r4-like"/>
</dbReference>
<dbReference type="AlphaFoldDB" id="A0A4R7Z875"/>
<dbReference type="Gene3D" id="1.10.10.10">
    <property type="entry name" value="Winged helix-like DNA-binding domain superfamily/Winged helix DNA-binding domain"/>
    <property type="match status" value="1"/>
</dbReference>
<evidence type="ECO:0000256" key="1">
    <source>
        <dbReference type="ARBA" id="ARBA00010641"/>
    </source>
</evidence>
<comment type="similarity">
    <text evidence="1">Belongs to the sigma-70 factor family. ECF subfamily.</text>
</comment>
<dbReference type="InterPro" id="IPR007627">
    <property type="entry name" value="RNA_pol_sigma70_r2"/>
</dbReference>
<dbReference type="GO" id="GO:0016987">
    <property type="term" value="F:sigma factor activity"/>
    <property type="evidence" value="ECO:0007669"/>
    <property type="project" value="UniProtKB-KW"/>
</dbReference>
<feature type="domain" description="RNA polymerase sigma-70 region 2" evidence="5">
    <location>
        <begin position="28"/>
        <end position="91"/>
    </location>
</feature>
<keyword evidence="2" id="KW-0805">Transcription regulation</keyword>